<protein>
    <submittedName>
        <fullName evidence="2">Uncharacterized protein</fullName>
    </submittedName>
</protein>
<sequence>MGISPHPAAWELLALLRAHGLVPVPADEWHVLLGRLFGADPPGALGHSKLLYFMHMNMVEHPDESFRSEGRRLLHWVGDDFSWFSGFNRALGDVPLRVMRTSPSGPPSYDADIEAYVLRGPDAAERLVRLAGPDEFDADDESPQPSPDWHNTFDGRPTDEDDGFVSLYYLEALQDLARRVDRELEACGAAHRLYYLGTWGREYRDSTHDLMSLSLPAFAAELAALGYRMTRASDVSIGAAGAWDEELEIDWPSDRLGPDDDWME</sequence>
<proteinExistence type="predicted"/>
<dbReference type="Proteomes" id="UP001164459">
    <property type="component" value="Chromosome"/>
</dbReference>
<feature type="region of interest" description="Disordered" evidence="1">
    <location>
        <begin position="134"/>
        <end position="155"/>
    </location>
</feature>
<gene>
    <name evidence="2" type="ORF">O0S08_10395</name>
</gene>
<organism evidence="2 3">
    <name type="scientific">Nannocystis punicea</name>
    <dbReference type="NCBI Taxonomy" id="2995304"/>
    <lineage>
        <taxon>Bacteria</taxon>
        <taxon>Pseudomonadati</taxon>
        <taxon>Myxococcota</taxon>
        <taxon>Polyangia</taxon>
        <taxon>Nannocystales</taxon>
        <taxon>Nannocystaceae</taxon>
        <taxon>Nannocystis</taxon>
    </lineage>
</organism>
<dbReference type="RefSeq" id="WP_269038918.1">
    <property type="nucleotide sequence ID" value="NZ_CP114040.1"/>
</dbReference>
<keyword evidence="3" id="KW-1185">Reference proteome</keyword>
<reference evidence="2" key="1">
    <citation type="submission" date="2022-11" db="EMBL/GenBank/DDBJ databases">
        <title>Minimal conservation of predation-associated metabolite biosynthetic gene clusters underscores biosynthetic potential of Myxococcota including descriptions for ten novel species: Archangium lansinium sp. nov., Myxococcus landrumus sp. nov., Nannocystis bai.</title>
        <authorList>
            <person name="Ahearne A."/>
            <person name="Stevens C."/>
            <person name="Dowd S."/>
        </authorList>
    </citation>
    <scope>NUCLEOTIDE SEQUENCE</scope>
    <source>
        <strain evidence="2">Fl3</strain>
    </source>
</reference>
<evidence type="ECO:0000313" key="3">
    <source>
        <dbReference type="Proteomes" id="UP001164459"/>
    </source>
</evidence>
<evidence type="ECO:0000256" key="1">
    <source>
        <dbReference type="SAM" id="MobiDB-lite"/>
    </source>
</evidence>
<evidence type="ECO:0000313" key="2">
    <source>
        <dbReference type="EMBL" id="WAS96556.1"/>
    </source>
</evidence>
<dbReference type="EMBL" id="CP114040">
    <property type="protein sequence ID" value="WAS96556.1"/>
    <property type="molecule type" value="Genomic_DNA"/>
</dbReference>
<accession>A0ABY7HBH1</accession>
<name>A0ABY7HBH1_9BACT</name>